<keyword evidence="6 7" id="KW-0472">Membrane</keyword>
<feature type="transmembrane region" description="Helical" evidence="7">
    <location>
        <begin position="49"/>
        <end position="71"/>
    </location>
</feature>
<organism evidence="8 9">
    <name type="scientific">Mortierella isabellina</name>
    <name type="common">Filamentous fungus</name>
    <name type="synonym">Umbelopsis isabellina</name>
    <dbReference type="NCBI Taxonomy" id="91625"/>
    <lineage>
        <taxon>Eukaryota</taxon>
        <taxon>Fungi</taxon>
        <taxon>Fungi incertae sedis</taxon>
        <taxon>Mucoromycota</taxon>
        <taxon>Mucoromycotina</taxon>
        <taxon>Umbelopsidomycetes</taxon>
        <taxon>Umbelopsidales</taxon>
        <taxon>Umbelopsidaceae</taxon>
        <taxon>Umbelopsis</taxon>
    </lineage>
</organism>
<sequence>MNRIKTFISDVLRPGESPASFEALLTSDDRDEFDRDEVAGIPPEDPYNLVYWIFVLQGAAMLLPWNVFITASTFFANRFAQTPYAETFQNYFSTYFTASSLLTFAYALWSQKKANANTRVVCALFINTIAFCAIMVTVPISSFVQYSYFYFTMLLVSLTGATTSFYQIGIFAAASRFPHKYLQGIMSGQALAGTAVALSSILSALAASPTSEPDEEAIRKSAMLYFMSALLITLVSLGSYIALLRQRFFIFYMKDVSTSVRASSAENNDEDSDPEMLFPVEAREITILGVLKKIKWLAFSVAYVFIVTIAVFPSITSLVKSVQAHPSTSIVVTQLPRMLQDDIFVSFHFLIFNVCDWIGRLLPLVDWLRFTRPSLLTGLSLARTAVIPLFLICNVVAADKTLPVVIDSDVAYFLLLMFFSTSNGWVGSLCMMAIPDLSVLTTPEEKSLAGSIMSFSLAFGLAVGGVMSFVVRSMV</sequence>
<evidence type="ECO:0000256" key="6">
    <source>
        <dbReference type="ARBA" id="ARBA00023136"/>
    </source>
</evidence>
<proteinExistence type="inferred from homology"/>
<dbReference type="EMBL" id="JAEPQZ010000003">
    <property type="protein sequence ID" value="KAG2183405.1"/>
    <property type="molecule type" value="Genomic_DNA"/>
</dbReference>
<reference evidence="8" key="1">
    <citation type="submission" date="2020-12" db="EMBL/GenBank/DDBJ databases">
        <title>Metabolic potential, ecology and presence of endohyphal bacteria is reflected in genomic diversity of Mucoromycotina.</title>
        <authorList>
            <person name="Muszewska A."/>
            <person name="Okrasinska A."/>
            <person name="Steczkiewicz K."/>
            <person name="Drgas O."/>
            <person name="Orlowska M."/>
            <person name="Perlinska-Lenart U."/>
            <person name="Aleksandrzak-Piekarczyk T."/>
            <person name="Szatraj K."/>
            <person name="Zielenkiewicz U."/>
            <person name="Pilsyk S."/>
            <person name="Malc E."/>
            <person name="Mieczkowski P."/>
            <person name="Kruszewska J.S."/>
            <person name="Biernat P."/>
            <person name="Pawlowska J."/>
        </authorList>
    </citation>
    <scope>NUCLEOTIDE SEQUENCE</scope>
    <source>
        <strain evidence="8">WA0000067209</strain>
    </source>
</reference>
<feature type="transmembrane region" description="Helical" evidence="7">
    <location>
        <begin position="410"/>
        <end position="435"/>
    </location>
</feature>
<dbReference type="PANTHER" id="PTHR10332:SF88">
    <property type="entry name" value="EQUILIBRATIVE NUCLEOSIDE TRANSPORTER 1, ISOFORM A"/>
    <property type="match status" value="1"/>
</dbReference>
<comment type="similarity">
    <text evidence="2">Belongs to the SLC29A/ENT transporter (TC 2.A.57) family.</text>
</comment>
<accession>A0A8H7Q150</accession>
<dbReference type="PIRSF" id="PIRSF016379">
    <property type="entry name" value="ENT"/>
    <property type="match status" value="1"/>
</dbReference>
<evidence type="ECO:0000256" key="1">
    <source>
        <dbReference type="ARBA" id="ARBA00004141"/>
    </source>
</evidence>
<feature type="transmembrane region" description="Helical" evidence="7">
    <location>
        <begin position="181"/>
        <end position="202"/>
    </location>
</feature>
<dbReference type="InterPro" id="IPR002259">
    <property type="entry name" value="Eqnu_transpt"/>
</dbReference>
<protein>
    <recommendedName>
        <fullName evidence="10">Nucleoside transporter</fullName>
    </recommendedName>
</protein>
<dbReference type="GO" id="GO:0000329">
    <property type="term" value="C:fungal-type vacuole membrane"/>
    <property type="evidence" value="ECO:0007669"/>
    <property type="project" value="TreeGrafter"/>
</dbReference>
<dbReference type="GO" id="GO:0034257">
    <property type="term" value="F:nicotinamide riboside transmembrane transporter activity"/>
    <property type="evidence" value="ECO:0007669"/>
    <property type="project" value="TreeGrafter"/>
</dbReference>
<evidence type="ECO:0000256" key="3">
    <source>
        <dbReference type="ARBA" id="ARBA00022448"/>
    </source>
</evidence>
<evidence type="ECO:0008006" key="10">
    <source>
        <dbReference type="Google" id="ProtNLM"/>
    </source>
</evidence>
<dbReference type="PRINTS" id="PR01130">
    <property type="entry name" value="DERENTRNSPRT"/>
</dbReference>
<feature type="transmembrane region" description="Helical" evidence="7">
    <location>
        <begin position="222"/>
        <end position="244"/>
    </location>
</feature>
<feature type="transmembrane region" description="Helical" evidence="7">
    <location>
        <begin position="121"/>
        <end position="142"/>
    </location>
</feature>
<comment type="caution">
    <text evidence="8">The sequence shown here is derived from an EMBL/GenBank/DDBJ whole genome shotgun (WGS) entry which is preliminary data.</text>
</comment>
<keyword evidence="9" id="KW-1185">Reference proteome</keyword>
<evidence type="ECO:0000313" key="8">
    <source>
        <dbReference type="EMBL" id="KAG2183405.1"/>
    </source>
</evidence>
<comment type="subcellular location">
    <subcellularLocation>
        <location evidence="1">Membrane</location>
        <topology evidence="1">Multi-pass membrane protein</topology>
    </subcellularLocation>
</comment>
<feature type="transmembrane region" description="Helical" evidence="7">
    <location>
        <begin position="91"/>
        <end position="109"/>
    </location>
</feature>
<dbReference type="Proteomes" id="UP000654370">
    <property type="component" value="Unassembled WGS sequence"/>
</dbReference>
<dbReference type="GO" id="GO:0015205">
    <property type="term" value="F:nucleobase transmembrane transporter activity"/>
    <property type="evidence" value="ECO:0007669"/>
    <property type="project" value="TreeGrafter"/>
</dbReference>
<name>A0A8H7Q150_MORIS</name>
<keyword evidence="3" id="KW-0813">Transport</keyword>
<feature type="transmembrane region" description="Helical" evidence="7">
    <location>
        <begin position="296"/>
        <end position="315"/>
    </location>
</feature>
<evidence type="ECO:0000256" key="7">
    <source>
        <dbReference type="SAM" id="Phobius"/>
    </source>
</evidence>
<keyword evidence="4 7" id="KW-0812">Transmembrane</keyword>
<evidence type="ECO:0000256" key="5">
    <source>
        <dbReference type="ARBA" id="ARBA00022989"/>
    </source>
</evidence>
<keyword evidence="5 7" id="KW-1133">Transmembrane helix</keyword>
<gene>
    <name evidence="8" type="ORF">INT43_006411</name>
</gene>
<evidence type="ECO:0000313" key="9">
    <source>
        <dbReference type="Proteomes" id="UP000654370"/>
    </source>
</evidence>
<feature type="transmembrane region" description="Helical" evidence="7">
    <location>
        <begin position="148"/>
        <end position="174"/>
    </location>
</feature>
<feature type="transmembrane region" description="Helical" evidence="7">
    <location>
        <begin position="375"/>
        <end position="398"/>
    </location>
</feature>
<feature type="transmembrane region" description="Helical" evidence="7">
    <location>
        <begin position="447"/>
        <end position="471"/>
    </location>
</feature>
<dbReference type="OrthoDB" id="10261753at2759"/>
<evidence type="ECO:0000256" key="2">
    <source>
        <dbReference type="ARBA" id="ARBA00007965"/>
    </source>
</evidence>
<dbReference type="AlphaFoldDB" id="A0A8H7Q150"/>
<dbReference type="Pfam" id="PF01733">
    <property type="entry name" value="Nucleoside_tran"/>
    <property type="match status" value="1"/>
</dbReference>
<dbReference type="GO" id="GO:0005886">
    <property type="term" value="C:plasma membrane"/>
    <property type="evidence" value="ECO:0007669"/>
    <property type="project" value="TreeGrafter"/>
</dbReference>
<dbReference type="PANTHER" id="PTHR10332">
    <property type="entry name" value="EQUILIBRATIVE NUCLEOSIDE TRANSPORTER"/>
    <property type="match status" value="1"/>
</dbReference>
<evidence type="ECO:0000256" key="4">
    <source>
        <dbReference type="ARBA" id="ARBA00022692"/>
    </source>
</evidence>